<dbReference type="PANTHER" id="PTHR12442:SF26">
    <property type="entry name" value="CYTOPLASMIC DYNEIN 2 INTERMEDIATE CHAIN 2"/>
    <property type="match status" value="1"/>
</dbReference>
<dbReference type="GO" id="GO:0045503">
    <property type="term" value="F:dynein light chain binding"/>
    <property type="evidence" value="ECO:0007669"/>
    <property type="project" value="TreeGrafter"/>
</dbReference>
<dbReference type="SUPFAM" id="SSF50978">
    <property type="entry name" value="WD40 repeat-like"/>
    <property type="match status" value="1"/>
</dbReference>
<dbReference type="GO" id="GO:0097014">
    <property type="term" value="C:ciliary plasm"/>
    <property type="evidence" value="ECO:0007669"/>
    <property type="project" value="TreeGrafter"/>
</dbReference>
<dbReference type="PANTHER" id="PTHR12442">
    <property type="entry name" value="DYNEIN INTERMEDIATE CHAIN"/>
    <property type="match status" value="1"/>
</dbReference>
<sequence length="537" mass="58305">MPIQCDFKNQITGEVHIPSTSRKDVTFKEAKSQTLPLTMHDVEMQTITSSLQAVNRIDVQVGHERKPVQATLSGLQYVYAGVNYDEEKLAGFLEREKDDLLAMLQRNMKSSAFDSYEPNWTKKSTDISVVATLSSTYAMEEKMHVLSVCWNSSGTLLAVAYGRLDTAGWCHNAGAVGIWNMSRHDMNVTTPHHFMETDSFVTCIAFHPSQASVLAAGLYSGEVLLYKSVTDDKPTVMSTDGATVTHTEPVTFLQWTENLHEVMDSSRYTLCSAAQDGQILFWTMANKFEQPIAAFTIENKKGSVVGVQSACFSRPGGGGAGVPSSDSVLIIGLENGDVGRARPGVLGAASTRSIDTPMPLDVSWLTAHRGPVQSVDASPYFHNMCLTCSSDGSARLYNVLEAAPLATLEPSAETKHYLYSARFSPFRPSVVALVSRSSFLHIYDLQSSQLKPAVALEAGGDGASLTCVAFNHVSPEWIVTGDTSGFVRVWRLPTSLTQATDAERSAVRVSRGRGTTAPTGDDGLEQNIMVQLFGFSL</sequence>
<gene>
    <name evidence="5" type="ORF">TVY486_0304950</name>
</gene>
<dbReference type="InterPro" id="IPR015943">
    <property type="entry name" value="WD40/YVTN_repeat-like_dom_sf"/>
</dbReference>
<keyword evidence="2" id="KW-0963">Cytoplasm</keyword>
<name>G0TTP3_TRYVY</name>
<evidence type="ECO:0000313" key="5">
    <source>
        <dbReference type="EMBL" id="CCC47324.1"/>
    </source>
</evidence>
<keyword evidence="4" id="KW-0677">Repeat</keyword>
<dbReference type="AlphaFoldDB" id="G0TTP3"/>
<dbReference type="Pfam" id="PF00400">
    <property type="entry name" value="WD40"/>
    <property type="match status" value="2"/>
</dbReference>
<evidence type="ECO:0000256" key="1">
    <source>
        <dbReference type="ARBA" id="ARBA00004496"/>
    </source>
</evidence>
<protein>
    <submittedName>
        <fullName evidence="5">Uncharacterized protein</fullName>
    </submittedName>
</protein>
<dbReference type="VEuPathDB" id="TriTrypDB:TvY486_0304950"/>
<dbReference type="GO" id="GO:0045504">
    <property type="term" value="F:dynein heavy chain binding"/>
    <property type="evidence" value="ECO:0007669"/>
    <property type="project" value="TreeGrafter"/>
</dbReference>
<evidence type="ECO:0000256" key="4">
    <source>
        <dbReference type="ARBA" id="ARBA00022737"/>
    </source>
</evidence>
<dbReference type="EMBL" id="HE573019">
    <property type="protein sequence ID" value="CCC47324.1"/>
    <property type="molecule type" value="Genomic_DNA"/>
</dbReference>
<evidence type="ECO:0000256" key="3">
    <source>
        <dbReference type="ARBA" id="ARBA00022574"/>
    </source>
</evidence>
<comment type="subcellular location">
    <subcellularLocation>
        <location evidence="1">Cytoplasm</location>
    </subcellularLocation>
</comment>
<accession>G0TTP3</accession>
<dbReference type="Gene3D" id="2.130.10.10">
    <property type="entry name" value="YVTN repeat-like/Quinoprotein amine dehydrogenase"/>
    <property type="match status" value="2"/>
</dbReference>
<dbReference type="InterPro" id="IPR001680">
    <property type="entry name" value="WD40_rpt"/>
</dbReference>
<reference evidence="5" key="1">
    <citation type="journal article" date="2012" name="Proc. Natl. Acad. Sci. U.S.A.">
        <title>Antigenic diversity is generated by distinct evolutionary mechanisms in African trypanosome species.</title>
        <authorList>
            <person name="Jackson A.P."/>
            <person name="Berry A."/>
            <person name="Aslett M."/>
            <person name="Allison H.C."/>
            <person name="Burton P."/>
            <person name="Vavrova-Anderson J."/>
            <person name="Brown R."/>
            <person name="Browne H."/>
            <person name="Corton N."/>
            <person name="Hauser H."/>
            <person name="Gamble J."/>
            <person name="Gilderthorp R."/>
            <person name="Marcello L."/>
            <person name="McQuillan J."/>
            <person name="Otto T.D."/>
            <person name="Quail M.A."/>
            <person name="Sanders M.J."/>
            <person name="van Tonder A."/>
            <person name="Ginger M.L."/>
            <person name="Field M.C."/>
            <person name="Barry J.D."/>
            <person name="Hertz-Fowler C."/>
            <person name="Berriman M."/>
        </authorList>
    </citation>
    <scope>NUCLEOTIDE SEQUENCE</scope>
    <source>
        <strain evidence="5">Y486</strain>
    </source>
</reference>
<proteinExistence type="predicted"/>
<dbReference type="SMART" id="SM00320">
    <property type="entry name" value="WD40"/>
    <property type="match status" value="6"/>
</dbReference>
<keyword evidence="3" id="KW-0853">WD repeat</keyword>
<dbReference type="FunFam" id="2.130.10.10:FF:001472">
    <property type="entry name" value="WD_domain_-_G-beta_repeat_-_putative"/>
    <property type="match status" value="1"/>
</dbReference>
<organism evidence="5">
    <name type="scientific">Trypanosoma vivax (strain Y486)</name>
    <dbReference type="NCBI Taxonomy" id="1055687"/>
    <lineage>
        <taxon>Eukaryota</taxon>
        <taxon>Discoba</taxon>
        <taxon>Euglenozoa</taxon>
        <taxon>Kinetoplastea</taxon>
        <taxon>Metakinetoplastina</taxon>
        <taxon>Trypanosomatida</taxon>
        <taxon>Trypanosomatidae</taxon>
        <taxon>Trypanosoma</taxon>
        <taxon>Duttonella</taxon>
    </lineage>
</organism>
<dbReference type="GO" id="GO:0042073">
    <property type="term" value="P:intraciliary transport"/>
    <property type="evidence" value="ECO:0007669"/>
    <property type="project" value="TreeGrafter"/>
</dbReference>
<dbReference type="InterPro" id="IPR050687">
    <property type="entry name" value="Dynein_IC"/>
</dbReference>
<dbReference type="GO" id="GO:0005868">
    <property type="term" value="C:cytoplasmic dynein complex"/>
    <property type="evidence" value="ECO:0007669"/>
    <property type="project" value="TreeGrafter"/>
</dbReference>
<dbReference type="InterPro" id="IPR036322">
    <property type="entry name" value="WD40_repeat_dom_sf"/>
</dbReference>
<evidence type="ECO:0000256" key="2">
    <source>
        <dbReference type="ARBA" id="ARBA00022490"/>
    </source>
</evidence>